<name>G7JEQ2_MEDTR</name>
<keyword evidence="4" id="KW-1185">Reference proteome</keyword>
<evidence type="ECO:0000256" key="1">
    <source>
        <dbReference type="SAM" id="Phobius"/>
    </source>
</evidence>
<dbReference type="HOGENOM" id="CLU_2641849_0_0_1"/>
<dbReference type="AlphaFoldDB" id="G7JEQ2"/>
<proteinExistence type="predicted"/>
<dbReference type="PaxDb" id="3880-AES88157"/>
<keyword evidence="1 2" id="KW-0812">Transmembrane</keyword>
<reference evidence="2 4" key="1">
    <citation type="journal article" date="2011" name="Nature">
        <title>The Medicago genome provides insight into the evolution of rhizobial symbioses.</title>
        <authorList>
            <person name="Young N.D."/>
            <person name="Debelle F."/>
            <person name="Oldroyd G.E."/>
            <person name="Geurts R."/>
            <person name="Cannon S.B."/>
            <person name="Udvardi M.K."/>
            <person name="Benedito V.A."/>
            <person name="Mayer K.F."/>
            <person name="Gouzy J."/>
            <person name="Schoof H."/>
            <person name="Van de Peer Y."/>
            <person name="Proost S."/>
            <person name="Cook D.R."/>
            <person name="Meyers B.C."/>
            <person name="Spannagl M."/>
            <person name="Cheung F."/>
            <person name="De Mita S."/>
            <person name="Krishnakumar V."/>
            <person name="Gundlach H."/>
            <person name="Zhou S."/>
            <person name="Mudge J."/>
            <person name="Bharti A.K."/>
            <person name="Murray J.D."/>
            <person name="Naoumkina M.A."/>
            <person name="Rosen B."/>
            <person name="Silverstein K.A."/>
            <person name="Tang H."/>
            <person name="Rombauts S."/>
            <person name="Zhao P.X."/>
            <person name="Zhou P."/>
            <person name="Barbe V."/>
            <person name="Bardou P."/>
            <person name="Bechner M."/>
            <person name="Bellec A."/>
            <person name="Berger A."/>
            <person name="Berges H."/>
            <person name="Bidwell S."/>
            <person name="Bisseling T."/>
            <person name="Choisne N."/>
            <person name="Couloux A."/>
            <person name="Denny R."/>
            <person name="Deshpande S."/>
            <person name="Dai X."/>
            <person name="Doyle J.J."/>
            <person name="Dudez A.M."/>
            <person name="Farmer A.D."/>
            <person name="Fouteau S."/>
            <person name="Franken C."/>
            <person name="Gibelin C."/>
            <person name="Gish J."/>
            <person name="Goldstein S."/>
            <person name="Gonzalez A.J."/>
            <person name="Green P.J."/>
            <person name="Hallab A."/>
            <person name="Hartog M."/>
            <person name="Hua A."/>
            <person name="Humphray S.J."/>
            <person name="Jeong D.H."/>
            <person name="Jing Y."/>
            <person name="Jocker A."/>
            <person name="Kenton S.M."/>
            <person name="Kim D.J."/>
            <person name="Klee K."/>
            <person name="Lai H."/>
            <person name="Lang C."/>
            <person name="Lin S."/>
            <person name="Macmil S.L."/>
            <person name="Magdelenat G."/>
            <person name="Matthews L."/>
            <person name="McCorrison J."/>
            <person name="Monaghan E.L."/>
            <person name="Mun J.H."/>
            <person name="Najar F.Z."/>
            <person name="Nicholson C."/>
            <person name="Noirot C."/>
            <person name="O'Bleness M."/>
            <person name="Paule C.R."/>
            <person name="Poulain J."/>
            <person name="Prion F."/>
            <person name="Qin B."/>
            <person name="Qu C."/>
            <person name="Retzel E.F."/>
            <person name="Riddle C."/>
            <person name="Sallet E."/>
            <person name="Samain S."/>
            <person name="Samson N."/>
            <person name="Sanders I."/>
            <person name="Saurat O."/>
            <person name="Scarpelli C."/>
            <person name="Schiex T."/>
            <person name="Segurens B."/>
            <person name="Severin A.J."/>
            <person name="Sherrier D.J."/>
            <person name="Shi R."/>
            <person name="Sims S."/>
            <person name="Singer S.R."/>
            <person name="Sinharoy S."/>
            <person name="Sterck L."/>
            <person name="Viollet A."/>
            <person name="Wang B.B."/>
            <person name="Wang K."/>
            <person name="Wang M."/>
            <person name="Wang X."/>
            <person name="Warfsmann J."/>
            <person name="Weissenbach J."/>
            <person name="White D.D."/>
            <person name="White J.D."/>
            <person name="Wiley G.B."/>
            <person name="Wincker P."/>
            <person name="Xing Y."/>
            <person name="Yang L."/>
            <person name="Yao Z."/>
            <person name="Ying F."/>
            <person name="Zhai J."/>
            <person name="Zhou L."/>
            <person name="Zuber A."/>
            <person name="Denarie J."/>
            <person name="Dixon R.A."/>
            <person name="May G.D."/>
            <person name="Schwartz D.C."/>
            <person name="Rogers J."/>
            <person name="Quetier F."/>
            <person name="Town C.D."/>
            <person name="Roe B.A."/>
        </authorList>
    </citation>
    <scope>NUCLEOTIDE SEQUENCE [LARGE SCALE GENOMIC DNA]</scope>
    <source>
        <strain evidence="2">A17</strain>
        <strain evidence="3 4">cv. Jemalong A17</strain>
    </source>
</reference>
<dbReference type="Proteomes" id="UP000002051">
    <property type="component" value="Chromosome 4"/>
</dbReference>
<keyword evidence="1" id="KW-0472">Membrane</keyword>
<protein>
    <submittedName>
        <fullName evidence="2">Transmembrane protein, putative</fullName>
    </submittedName>
</protein>
<reference evidence="2 4" key="2">
    <citation type="journal article" date="2014" name="BMC Genomics">
        <title>An improved genome release (version Mt4.0) for the model legume Medicago truncatula.</title>
        <authorList>
            <person name="Tang H."/>
            <person name="Krishnakumar V."/>
            <person name="Bidwell S."/>
            <person name="Rosen B."/>
            <person name="Chan A."/>
            <person name="Zhou S."/>
            <person name="Gentzbittel L."/>
            <person name="Childs K.L."/>
            <person name="Yandell M."/>
            <person name="Gundlach H."/>
            <person name="Mayer K.F."/>
            <person name="Schwartz D.C."/>
            <person name="Town C.D."/>
        </authorList>
    </citation>
    <scope>GENOME REANNOTATION</scope>
    <source>
        <strain evidence="3 4">cv. Jemalong A17</strain>
    </source>
</reference>
<sequence length="77" mass="9019">MRKWLEEERLELRPSSSSGSFPFSFVLLVFNNSFFFAMSACVWKVYPLKGVNVSFSIKFSVQKHQSECYDNSTRLRP</sequence>
<evidence type="ECO:0000313" key="3">
    <source>
        <dbReference type="EnsemblPlants" id="AES88157"/>
    </source>
</evidence>
<dbReference type="EMBL" id="CM001220">
    <property type="protein sequence ID" value="AES88157.1"/>
    <property type="molecule type" value="Genomic_DNA"/>
</dbReference>
<evidence type="ECO:0000313" key="4">
    <source>
        <dbReference type="Proteomes" id="UP000002051"/>
    </source>
</evidence>
<organism evidence="2 4">
    <name type="scientific">Medicago truncatula</name>
    <name type="common">Barrel medic</name>
    <name type="synonym">Medicago tribuloides</name>
    <dbReference type="NCBI Taxonomy" id="3880"/>
    <lineage>
        <taxon>Eukaryota</taxon>
        <taxon>Viridiplantae</taxon>
        <taxon>Streptophyta</taxon>
        <taxon>Embryophyta</taxon>
        <taxon>Tracheophyta</taxon>
        <taxon>Spermatophyta</taxon>
        <taxon>Magnoliopsida</taxon>
        <taxon>eudicotyledons</taxon>
        <taxon>Gunneridae</taxon>
        <taxon>Pentapetalae</taxon>
        <taxon>rosids</taxon>
        <taxon>fabids</taxon>
        <taxon>Fabales</taxon>
        <taxon>Fabaceae</taxon>
        <taxon>Papilionoideae</taxon>
        <taxon>50 kb inversion clade</taxon>
        <taxon>NPAAA clade</taxon>
        <taxon>Hologalegina</taxon>
        <taxon>IRL clade</taxon>
        <taxon>Trifolieae</taxon>
        <taxon>Medicago</taxon>
    </lineage>
</organism>
<accession>G7JEQ2</accession>
<feature type="transmembrane region" description="Helical" evidence="1">
    <location>
        <begin position="21"/>
        <end position="46"/>
    </location>
</feature>
<gene>
    <name evidence="2" type="ordered locus">MTR_4g049620</name>
</gene>
<reference evidence="3" key="3">
    <citation type="submission" date="2015-04" db="UniProtKB">
        <authorList>
            <consortium name="EnsemblPlants"/>
        </authorList>
    </citation>
    <scope>IDENTIFICATION</scope>
    <source>
        <strain evidence="3">cv. Jemalong A17</strain>
    </source>
</reference>
<evidence type="ECO:0000313" key="2">
    <source>
        <dbReference type="EMBL" id="AES88157.1"/>
    </source>
</evidence>
<keyword evidence="1" id="KW-1133">Transmembrane helix</keyword>
<dbReference type="EnsemblPlants" id="AES88157">
    <property type="protein sequence ID" value="AES88157"/>
    <property type="gene ID" value="MTR_4g049620"/>
</dbReference>